<dbReference type="RefSeq" id="XP_033680149.1">
    <property type="nucleotide sequence ID" value="XM_033829743.1"/>
</dbReference>
<dbReference type="PANTHER" id="PTHR21310">
    <property type="entry name" value="AMINOGLYCOSIDE PHOSPHOTRANSFERASE-RELATED-RELATED"/>
    <property type="match status" value="1"/>
</dbReference>
<dbReference type="PANTHER" id="PTHR21310:SF48">
    <property type="entry name" value="AMINOGLYCOSIDE PHOSPHOTRANSFERASE DOMAIN-CONTAINING PROTEIN"/>
    <property type="match status" value="1"/>
</dbReference>
<dbReference type="Gene3D" id="3.90.1200.10">
    <property type="match status" value="1"/>
</dbReference>
<feature type="domain" description="Aminoglycoside phosphotransferase" evidence="1">
    <location>
        <begin position="60"/>
        <end position="262"/>
    </location>
</feature>
<proteinExistence type="predicted"/>
<dbReference type="Pfam" id="PF01636">
    <property type="entry name" value="APH"/>
    <property type="match status" value="1"/>
</dbReference>
<evidence type="ECO:0000313" key="2">
    <source>
        <dbReference type="EMBL" id="KAF2245145.1"/>
    </source>
</evidence>
<dbReference type="GeneID" id="54583073"/>
<dbReference type="EMBL" id="ML987201">
    <property type="protein sequence ID" value="KAF2245145.1"/>
    <property type="molecule type" value="Genomic_DNA"/>
</dbReference>
<dbReference type="Proteomes" id="UP000800094">
    <property type="component" value="Unassembled WGS sequence"/>
</dbReference>
<dbReference type="InterPro" id="IPR011009">
    <property type="entry name" value="Kinase-like_dom_sf"/>
</dbReference>
<dbReference type="InterPro" id="IPR002575">
    <property type="entry name" value="Aminoglycoside_PTrfase"/>
</dbReference>
<sequence length="289" mass="32748">MMASCSLPYVADAGSLPATLPTVHDIESAEKIFSDTTGRKVVGVGTHFMVKYGVQVDPLEGQTMLFLAQSTLIPVPRVYAMFQNSAQDTTYIVMERIKGSSLDLEWPRMDCASTEAVAFQLRSIFGEMRKLPSPGGYCSVGRRGLPDGLFWTDDPANPYAGPFDTEAELNSAIILKYTENGLSKHKASYYTRTFAGVFQGHKPTFSHADFQRKNVLVRTPETQADSAHPELVIIDWEFAGWYPSYWEYARAIFACGRWDDDWSDWVDEILEPFRNEYAWMEILLREMWS</sequence>
<dbReference type="SUPFAM" id="SSF56112">
    <property type="entry name" value="Protein kinase-like (PK-like)"/>
    <property type="match status" value="1"/>
</dbReference>
<dbReference type="OrthoDB" id="4177236at2759"/>
<name>A0A6A6I3R5_9PLEO</name>
<protein>
    <recommendedName>
        <fullName evidence="1">Aminoglycoside phosphotransferase domain-containing protein</fullName>
    </recommendedName>
</protein>
<dbReference type="CDD" id="cd05120">
    <property type="entry name" value="APH_ChoK_like"/>
    <property type="match status" value="1"/>
</dbReference>
<gene>
    <name evidence="2" type="ORF">BU26DRAFT_522259</name>
</gene>
<dbReference type="InterPro" id="IPR051678">
    <property type="entry name" value="AGP_Transferase"/>
</dbReference>
<evidence type="ECO:0000313" key="3">
    <source>
        <dbReference type="Proteomes" id="UP000800094"/>
    </source>
</evidence>
<reference evidence="2" key="1">
    <citation type="journal article" date="2020" name="Stud. Mycol.">
        <title>101 Dothideomycetes genomes: a test case for predicting lifestyles and emergence of pathogens.</title>
        <authorList>
            <person name="Haridas S."/>
            <person name="Albert R."/>
            <person name="Binder M."/>
            <person name="Bloem J."/>
            <person name="Labutti K."/>
            <person name="Salamov A."/>
            <person name="Andreopoulos B."/>
            <person name="Baker S."/>
            <person name="Barry K."/>
            <person name="Bills G."/>
            <person name="Bluhm B."/>
            <person name="Cannon C."/>
            <person name="Castanera R."/>
            <person name="Culley D."/>
            <person name="Daum C."/>
            <person name="Ezra D."/>
            <person name="Gonzalez J."/>
            <person name="Henrissat B."/>
            <person name="Kuo A."/>
            <person name="Liang C."/>
            <person name="Lipzen A."/>
            <person name="Lutzoni F."/>
            <person name="Magnuson J."/>
            <person name="Mondo S."/>
            <person name="Nolan M."/>
            <person name="Ohm R."/>
            <person name="Pangilinan J."/>
            <person name="Park H.-J."/>
            <person name="Ramirez L."/>
            <person name="Alfaro M."/>
            <person name="Sun H."/>
            <person name="Tritt A."/>
            <person name="Yoshinaga Y."/>
            <person name="Zwiers L.-H."/>
            <person name="Turgeon B."/>
            <person name="Goodwin S."/>
            <person name="Spatafora J."/>
            <person name="Crous P."/>
            <person name="Grigoriev I."/>
        </authorList>
    </citation>
    <scope>NUCLEOTIDE SEQUENCE</scope>
    <source>
        <strain evidence="2">CBS 122368</strain>
    </source>
</reference>
<accession>A0A6A6I3R5</accession>
<dbReference type="AlphaFoldDB" id="A0A6A6I3R5"/>
<evidence type="ECO:0000259" key="1">
    <source>
        <dbReference type="Pfam" id="PF01636"/>
    </source>
</evidence>
<organism evidence="2 3">
    <name type="scientific">Trematosphaeria pertusa</name>
    <dbReference type="NCBI Taxonomy" id="390896"/>
    <lineage>
        <taxon>Eukaryota</taxon>
        <taxon>Fungi</taxon>
        <taxon>Dikarya</taxon>
        <taxon>Ascomycota</taxon>
        <taxon>Pezizomycotina</taxon>
        <taxon>Dothideomycetes</taxon>
        <taxon>Pleosporomycetidae</taxon>
        <taxon>Pleosporales</taxon>
        <taxon>Massarineae</taxon>
        <taxon>Trematosphaeriaceae</taxon>
        <taxon>Trematosphaeria</taxon>
    </lineage>
</organism>
<keyword evidence="3" id="KW-1185">Reference proteome</keyword>